<dbReference type="PANTHER" id="PTHR30158">
    <property type="entry name" value="ACRA/E-RELATED COMPONENT OF DRUG EFFLUX TRANSPORTER"/>
    <property type="match status" value="1"/>
</dbReference>
<evidence type="ECO:0000313" key="8">
    <source>
        <dbReference type="EMBL" id="KAG0323402.1"/>
    </source>
</evidence>
<organism evidence="8 9">
    <name type="scientific">Linnemannia gamsii</name>
    <dbReference type="NCBI Taxonomy" id="64522"/>
    <lineage>
        <taxon>Eukaryota</taxon>
        <taxon>Fungi</taxon>
        <taxon>Fungi incertae sedis</taxon>
        <taxon>Mucoromycota</taxon>
        <taxon>Mortierellomycotina</taxon>
        <taxon>Mortierellomycetes</taxon>
        <taxon>Mortierellales</taxon>
        <taxon>Mortierellaceae</taxon>
        <taxon>Linnemannia</taxon>
    </lineage>
</organism>
<dbReference type="GO" id="GO:0005886">
    <property type="term" value="C:plasma membrane"/>
    <property type="evidence" value="ECO:0007669"/>
    <property type="project" value="UniProtKB-SubCell"/>
</dbReference>
<dbReference type="Pfam" id="PF25967">
    <property type="entry name" value="RND-MFP_C"/>
    <property type="match status" value="1"/>
</dbReference>
<dbReference type="Proteomes" id="UP000823405">
    <property type="component" value="Unassembled WGS sequence"/>
</dbReference>
<evidence type="ECO:0000256" key="3">
    <source>
        <dbReference type="SAM" id="SignalP"/>
    </source>
</evidence>
<evidence type="ECO:0000259" key="6">
    <source>
        <dbReference type="Pfam" id="PF25944"/>
    </source>
</evidence>
<feature type="chain" id="PRO_5040456891" evidence="3">
    <location>
        <begin position="31"/>
        <end position="407"/>
    </location>
</feature>
<feature type="region of interest" description="Disordered" evidence="2">
    <location>
        <begin position="387"/>
        <end position="407"/>
    </location>
</feature>
<feature type="domain" description="Multidrug resistance protein MdtA-like C-terminal permuted SH3" evidence="7">
    <location>
        <begin position="310"/>
        <end position="371"/>
    </location>
</feature>
<reference evidence="8" key="1">
    <citation type="journal article" date="2020" name="Fungal Divers.">
        <title>Resolving the Mortierellaceae phylogeny through synthesis of multi-gene phylogenetics and phylogenomics.</title>
        <authorList>
            <person name="Vandepol N."/>
            <person name="Liber J."/>
            <person name="Desiro A."/>
            <person name="Na H."/>
            <person name="Kennedy M."/>
            <person name="Barry K."/>
            <person name="Grigoriev I.V."/>
            <person name="Miller A.N."/>
            <person name="O'Donnell K."/>
            <person name="Stajich J.E."/>
            <person name="Bonito G."/>
        </authorList>
    </citation>
    <scope>NUCLEOTIDE SEQUENCE</scope>
    <source>
        <strain evidence="8">NVP60</strain>
    </source>
</reference>
<dbReference type="SUPFAM" id="SSF111369">
    <property type="entry name" value="HlyD-like secretion proteins"/>
    <property type="match status" value="1"/>
</dbReference>
<dbReference type="Gene3D" id="2.40.420.20">
    <property type="match status" value="1"/>
</dbReference>
<dbReference type="GO" id="GO:0046677">
    <property type="term" value="P:response to antibiotic"/>
    <property type="evidence" value="ECO:0007669"/>
    <property type="project" value="TreeGrafter"/>
</dbReference>
<feature type="domain" description="Multidrug resistance protein MdtA-like barrel-sandwich hybrid" evidence="5">
    <location>
        <begin position="69"/>
        <end position="210"/>
    </location>
</feature>
<evidence type="ECO:0000259" key="7">
    <source>
        <dbReference type="Pfam" id="PF25967"/>
    </source>
</evidence>
<proteinExistence type="predicted"/>
<dbReference type="Pfam" id="PF25944">
    <property type="entry name" value="Beta-barrel_RND"/>
    <property type="match status" value="1"/>
</dbReference>
<dbReference type="InterPro" id="IPR058624">
    <property type="entry name" value="MdtA-like_HH"/>
</dbReference>
<dbReference type="NCBIfam" id="TIGR01730">
    <property type="entry name" value="RND_mfp"/>
    <property type="match status" value="1"/>
</dbReference>
<dbReference type="OrthoDB" id="2434668at2759"/>
<dbReference type="Pfam" id="PF25876">
    <property type="entry name" value="HH_MFP_RND"/>
    <property type="match status" value="1"/>
</dbReference>
<dbReference type="InterPro" id="IPR058625">
    <property type="entry name" value="MdtA-like_BSH"/>
</dbReference>
<feature type="domain" description="Multidrug resistance protein MdtA-like beta-barrel" evidence="6">
    <location>
        <begin position="215"/>
        <end position="305"/>
    </location>
</feature>
<evidence type="ECO:0000313" key="9">
    <source>
        <dbReference type="Proteomes" id="UP000823405"/>
    </source>
</evidence>
<evidence type="ECO:0000259" key="5">
    <source>
        <dbReference type="Pfam" id="PF25917"/>
    </source>
</evidence>
<feature type="signal peptide" evidence="3">
    <location>
        <begin position="1"/>
        <end position="30"/>
    </location>
</feature>
<accession>A0A9P6RRV4</accession>
<comment type="caution">
    <text evidence="8">The sequence shown here is derived from an EMBL/GenBank/DDBJ whole genome shotgun (WGS) entry which is preliminary data.</text>
</comment>
<feature type="domain" description="Multidrug resistance protein MdtA-like alpha-helical hairpin" evidence="4">
    <location>
        <begin position="110"/>
        <end position="178"/>
    </location>
</feature>
<dbReference type="Gene3D" id="1.10.287.470">
    <property type="entry name" value="Helix hairpin bin"/>
    <property type="match status" value="1"/>
</dbReference>
<evidence type="ECO:0000259" key="4">
    <source>
        <dbReference type="Pfam" id="PF25876"/>
    </source>
</evidence>
<keyword evidence="9" id="KW-1185">Reference proteome</keyword>
<sequence>MINPRGRSMHINRFFFNLIGLVALLALAACGKKQAPPSPPVTEVGVVTLEPQTVPVTIDVPGRTSAWQVAEVRARVNGIVLQREFKEGSEVKVGQRLYKIDSAPYKAQFESSQAALAKAHASLNAVAAKAARYKPLIAAHAISQQEYDNALAEHGQALADVGVAKAALEVARINLGYTEVSSPIAGWIGKSYVTPGAYVQASQATLLSTVQQIDPIYVDVTQSSSDVLRLRREMADGQLQMTGRNEVKVDLVLEDGSAYPFQGKLQFSDIAVEPGTGTITLRALFPNPKKALLPGMFVRARIQEGVNHRALVVPQVGVTHDARGQPTALIVDQDNKVALRVLTTMRAADDNWLVASGLQAGDRVIVQGLQKVQPGMTVKPVTTQVSPTVEAAGPQPGASDAADANAE</sequence>
<name>A0A9P6RRV4_9FUNG</name>
<evidence type="ECO:0000256" key="1">
    <source>
        <dbReference type="ARBA" id="ARBA00004196"/>
    </source>
</evidence>
<dbReference type="FunFam" id="2.40.420.20:FF:000001">
    <property type="entry name" value="Efflux RND transporter periplasmic adaptor subunit"/>
    <property type="match status" value="1"/>
</dbReference>
<dbReference type="EMBL" id="JAAAIN010000003">
    <property type="protein sequence ID" value="KAG0323402.1"/>
    <property type="molecule type" value="Genomic_DNA"/>
</dbReference>
<dbReference type="InterPro" id="IPR006143">
    <property type="entry name" value="RND_pump_MFP"/>
</dbReference>
<dbReference type="Pfam" id="PF25917">
    <property type="entry name" value="BSH_RND"/>
    <property type="match status" value="1"/>
</dbReference>
<dbReference type="PROSITE" id="PS51257">
    <property type="entry name" value="PROKAR_LIPOPROTEIN"/>
    <property type="match status" value="1"/>
</dbReference>
<dbReference type="InterPro" id="IPR058627">
    <property type="entry name" value="MdtA-like_C"/>
</dbReference>
<keyword evidence="3" id="KW-0732">Signal</keyword>
<protein>
    <submittedName>
        <fullName evidence="8">Uncharacterized protein</fullName>
    </submittedName>
</protein>
<dbReference type="GO" id="GO:0022857">
    <property type="term" value="F:transmembrane transporter activity"/>
    <property type="evidence" value="ECO:0007669"/>
    <property type="project" value="InterPro"/>
</dbReference>
<gene>
    <name evidence="8" type="ORF">BGZ97_006764</name>
</gene>
<evidence type="ECO:0000256" key="2">
    <source>
        <dbReference type="SAM" id="MobiDB-lite"/>
    </source>
</evidence>
<comment type="subcellular location">
    <subcellularLocation>
        <location evidence="1">Cell envelope</location>
    </subcellularLocation>
</comment>
<dbReference type="Gene3D" id="2.40.30.170">
    <property type="match status" value="1"/>
</dbReference>
<dbReference type="AlphaFoldDB" id="A0A9P6RRV4"/>
<dbReference type="PANTHER" id="PTHR30158:SF3">
    <property type="entry name" value="MULTIDRUG EFFLUX PUMP SUBUNIT ACRA-RELATED"/>
    <property type="match status" value="1"/>
</dbReference>
<dbReference type="Gene3D" id="2.40.50.100">
    <property type="match status" value="1"/>
</dbReference>
<dbReference type="InterPro" id="IPR058626">
    <property type="entry name" value="MdtA-like_b-barrel"/>
</dbReference>